<dbReference type="RefSeq" id="WP_133222285.1">
    <property type="nucleotide sequence ID" value="NZ_NRSG01000152.1"/>
</dbReference>
<dbReference type="SUPFAM" id="SSF54909">
    <property type="entry name" value="Dimeric alpha+beta barrel"/>
    <property type="match status" value="1"/>
</dbReference>
<protein>
    <submittedName>
        <fullName evidence="1">Uncharacterized protein</fullName>
    </submittedName>
</protein>
<dbReference type="InterPro" id="IPR011008">
    <property type="entry name" value="Dimeric_a/b-barrel"/>
</dbReference>
<accession>A0ABS1D040</accession>
<dbReference type="EMBL" id="NRSG01000152">
    <property type="protein sequence ID" value="MBK1660164.1"/>
    <property type="molecule type" value="Genomic_DNA"/>
</dbReference>
<reference evidence="1 2" key="1">
    <citation type="journal article" date="2020" name="Microorganisms">
        <title>Osmotic Adaptation and Compatible Solute Biosynthesis of Phototrophic Bacteria as Revealed from Genome Analyses.</title>
        <authorList>
            <person name="Imhoff J.F."/>
            <person name="Rahn T."/>
            <person name="Kunzel S."/>
            <person name="Keller A."/>
            <person name="Neulinger S.C."/>
        </authorList>
    </citation>
    <scope>NUCLEOTIDE SEQUENCE [LARGE SCALE GENOMIC DNA]</scope>
    <source>
        <strain evidence="1 2">DSM 15382</strain>
    </source>
</reference>
<gene>
    <name evidence="1" type="ORF">CKO45_18185</name>
</gene>
<evidence type="ECO:0000313" key="2">
    <source>
        <dbReference type="Proteomes" id="UP000697995"/>
    </source>
</evidence>
<organism evidence="1 2">
    <name type="scientific">Paracraurococcus ruber</name>
    <dbReference type="NCBI Taxonomy" id="77675"/>
    <lineage>
        <taxon>Bacteria</taxon>
        <taxon>Pseudomonadati</taxon>
        <taxon>Pseudomonadota</taxon>
        <taxon>Alphaproteobacteria</taxon>
        <taxon>Acetobacterales</taxon>
        <taxon>Roseomonadaceae</taxon>
        <taxon>Paracraurococcus</taxon>
    </lineage>
</organism>
<dbReference type="Proteomes" id="UP000697995">
    <property type="component" value="Unassembled WGS sequence"/>
</dbReference>
<proteinExistence type="predicted"/>
<name>A0ABS1D040_9PROT</name>
<sequence>MAPAWLMVRAVVAEAADRPRFDRWYAAEHLPQAAAAFEARRAWRCWSTQDPSVHYAFYEFADVARAQAVFGSAAMRGQVAEFDRVWADRVTRTREVMELAGALP</sequence>
<comment type="caution">
    <text evidence="1">The sequence shown here is derived from an EMBL/GenBank/DDBJ whole genome shotgun (WGS) entry which is preliminary data.</text>
</comment>
<evidence type="ECO:0000313" key="1">
    <source>
        <dbReference type="EMBL" id="MBK1660164.1"/>
    </source>
</evidence>
<keyword evidence="2" id="KW-1185">Reference proteome</keyword>